<dbReference type="Proteomes" id="UP000257109">
    <property type="component" value="Unassembled WGS sequence"/>
</dbReference>
<sequence length="106" mass="11920">MGHRTPSLSFKLSKLKRTLAKEMTDSTTTVPWNLAGNGHALVGHPSDPFDIFDIKQNKGKTLKSYLARFNNIAIRVNDLDKKNFVKAFQKGLRVGQFSDSFALRKP</sequence>
<evidence type="ECO:0008006" key="3">
    <source>
        <dbReference type="Google" id="ProtNLM"/>
    </source>
</evidence>
<comment type="caution">
    <text evidence="1">The sequence shown here is derived from an EMBL/GenBank/DDBJ whole genome shotgun (WGS) entry which is preliminary data.</text>
</comment>
<dbReference type="AlphaFoldDB" id="A0A371E006"/>
<proteinExistence type="predicted"/>
<organism evidence="1 2">
    <name type="scientific">Mucuna pruriens</name>
    <name type="common">Velvet bean</name>
    <name type="synonym">Dolichos pruriens</name>
    <dbReference type="NCBI Taxonomy" id="157652"/>
    <lineage>
        <taxon>Eukaryota</taxon>
        <taxon>Viridiplantae</taxon>
        <taxon>Streptophyta</taxon>
        <taxon>Embryophyta</taxon>
        <taxon>Tracheophyta</taxon>
        <taxon>Spermatophyta</taxon>
        <taxon>Magnoliopsida</taxon>
        <taxon>eudicotyledons</taxon>
        <taxon>Gunneridae</taxon>
        <taxon>Pentapetalae</taxon>
        <taxon>rosids</taxon>
        <taxon>fabids</taxon>
        <taxon>Fabales</taxon>
        <taxon>Fabaceae</taxon>
        <taxon>Papilionoideae</taxon>
        <taxon>50 kb inversion clade</taxon>
        <taxon>NPAAA clade</taxon>
        <taxon>indigoferoid/millettioid clade</taxon>
        <taxon>Phaseoleae</taxon>
        <taxon>Mucuna</taxon>
    </lineage>
</organism>
<accession>A0A371E006</accession>
<dbReference type="EMBL" id="QJKJ01017792">
    <property type="protein sequence ID" value="RDX58139.1"/>
    <property type="molecule type" value="Genomic_DNA"/>
</dbReference>
<name>A0A371E006_MUCPR</name>
<protein>
    <recommendedName>
        <fullName evidence="3">Retrotransposon gag domain-containing protein</fullName>
    </recommendedName>
</protein>
<evidence type="ECO:0000313" key="1">
    <source>
        <dbReference type="EMBL" id="RDX58139.1"/>
    </source>
</evidence>
<keyword evidence="2" id="KW-1185">Reference proteome</keyword>
<dbReference type="OrthoDB" id="1750444at2759"/>
<gene>
    <name evidence="1" type="ORF">CR513_62567</name>
</gene>
<feature type="non-terminal residue" evidence="1">
    <location>
        <position position="1"/>
    </location>
</feature>
<evidence type="ECO:0000313" key="2">
    <source>
        <dbReference type="Proteomes" id="UP000257109"/>
    </source>
</evidence>
<reference evidence="1" key="1">
    <citation type="submission" date="2018-05" db="EMBL/GenBank/DDBJ databases">
        <title>Draft genome of Mucuna pruriens seed.</title>
        <authorList>
            <person name="Nnadi N.E."/>
            <person name="Vos R."/>
            <person name="Hasami M.H."/>
            <person name="Devisetty U.K."/>
            <person name="Aguiy J.C."/>
        </authorList>
    </citation>
    <scope>NUCLEOTIDE SEQUENCE [LARGE SCALE GENOMIC DNA]</scope>
    <source>
        <strain evidence="1">JCA_2017</strain>
    </source>
</reference>